<dbReference type="AlphaFoldDB" id="W9I4Q6"/>
<sequence>MRVLSLVVLLQSIWTCAARPLHFPPSAILTTNTDETWTWRAVVGGFDNWRSSPKPIDKDQNAYDDSLCVDDVEKSEQRGRVSDFDKADHKINGSESNDNKEDKESLDWQGIKCYATVAFGKHKDIYRITQQNYTRFACPEIE</sequence>
<organism evidence="3 4">
    <name type="scientific">Fusarium oxysporum NRRL 32931</name>
    <dbReference type="NCBI Taxonomy" id="660029"/>
    <lineage>
        <taxon>Eukaryota</taxon>
        <taxon>Fungi</taxon>
        <taxon>Dikarya</taxon>
        <taxon>Ascomycota</taxon>
        <taxon>Pezizomycotina</taxon>
        <taxon>Sordariomycetes</taxon>
        <taxon>Hypocreomycetidae</taxon>
        <taxon>Hypocreales</taxon>
        <taxon>Nectriaceae</taxon>
        <taxon>Fusarium</taxon>
        <taxon>Fusarium oxysporum species complex</taxon>
    </lineage>
</organism>
<keyword evidence="2" id="KW-0732">Signal</keyword>
<dbReference type="Proteomes" id="UP000030753">
    <property type="component" value="Unassembled WGS sequence"/>
</dbReference>
<protein>
    <submittedName>
        <fullName evidence="3">Uncharacterized protein</fullName>
    </submittedName>
</protein>
<evidence type="ECO:0000313" key="4">
    <source>
        <dbReference type="Proteomes" id="UP000030753"/>
    </source>
</evidence>
<gene>
    <name evidence="3" type="ORF">FOYG_11656</name>
</gene>
<dbReference type="HOGENOM" id="CLU_1815857_0_0_1"/>
<feature type="region of interest" description="Disordered" evidence="1">
    <location>
        <begin position="74"/>
        <end position="105"/>
    </location>
</feature>
<accession>W9I4Q6</accession>
<reference evidence="3 4" key="1">
    <citation type="submission" date="2011-06" db="EMBL/GenBank/DDBJ databases">
        <title>The Genome Sequence of Fusarium oxysporum FOSC 3-a.</title>
        <authorList>
            <consortium name="The Broad Institute Genome Sequencing Platform"/>
            <person name="Ma L.-J."/>
            <person name="Gale L.R."/>
            <person name="Schwartz D.C."/>
            <person name="Zhou S."/>
            <person name="Corby-Kistler H."/>
            <person name="Young S.K."/>
            <person name="Zeng Q."/>
            <person name="Gargeya S."/>
            <person name="Fitzgerald M."/>
            <person name="Haas B."/>
            <person name="Abouelleil A."/>
            <person name="Alvarado L."/>
            <person name="Arachchi H.M."/>
            <person name="Berlin A."/>
            <person name="Brown A."/>
            <person name="Chapman S.B."/>
            <person name="Chen Z."/>
            <person name="Dunbar C."/>
            <person name="Freedman E."/>
            <person name="Gearin G."/>
            <person name="Gellesch M."/>
            <person name="Goldberg J."/>
            <person name="Griggs A."/>
            <person name="Gujja S."/>
            <person name="Heiman D."/>
            <person name="Howarth C."/>
            <person name="Larson L."/>
            <person name="Lui A."/>
            <person name="MacDonald P.J.P."/>
            <person name="Mehta T."/>
            <person name="Montmayeur A."/>
            <person name="Murphy C."/>
            <person name="Neiman D."/>
            <person name="Pearson M."/>
            <person name="Priest M."/>
            <person name="Roberts A."/>
            <person name="Saif S."/>
            <person name="Shea T."/>
            <person name="Shenoy N."/>
            <person name="Sisk P."/>
            <person name="Stolte C."/>
            <person name="Sykes S."/>
            <person name="Wortman J."/>
            <person name="Nusbaum C."/>
            <person name="Birren B."/>
        </authorList>
    </citation>
    <scope>NUCLEOTIDE SEQUENCE [LARGE SCALE GENOMIC DNA]</scope>
    <source>
        <strain evidence="4">FOSC 3-a</strain>
    </source>
</reference>
<feature type="chain" id="PRO_5004924477" evidence="2">
    <location>
        <begin position="19"/>
        <end position="142"/>
    </location>
</feature>
<proteinExistence type="predicted"/>
<evidence type="ECO:0000313" key="3">
    <source>
        <dbReference type="EMBL" id="EWY87456.1"/>
    </source>
</evidence>
<feature type="signal peptide" evidence="2">
    <location>
        <begin position="1"/>
        <end position="18"/>
    </location>
</feature>
<evidence type="ECO:0000256" key="1">
    <source>
        <dbReference type="SAM" id="MobiDB-lite"/>
    </source>
</evidence>
<name>W9I4Q6_FUSOX</name>
<evidence type="ECO:0000256" key="2">
    <source>
        <dbReference type="SAM" id="SignalP"/>
    </source>
</evidence>
<dbReference type="EMBL" id="JH717845">
    <property type="protein sequence ID" value="EWY87456.1"/>
    <property type="molecule type" value="Genomic_DNA"/>
</dbReference>